<dbReference type="HOGENOM" id="CLU_781712_0_0_1"/>
<organism evidence="2">
    <name type="scientific">Albugo laibachii Nc14</name>
    <dbReference type="NCBI Taxonomy" id="890382"/>
    <lineage>
        <taxon>Eukaryota</taxon>
        <taxon>Sar</taxon>
        <taxon>Stramenopiles</taxon>
        <taxon>Oomycota</taxon>
        <taxon>Peronosporomycetes</taxon>
        <taxon>Albuginales</taxon>
        <taxon>Albuginaceae</taxon>
        <taxon>Albugo</taxon>
    </lineage>
</organism>
<reference evidence="2" key="2">
    <citation type="submission" date="2011-02" db="EMBL/GenBank/DDBJ databases">
        <authorList>
            <person name="MacLean D."/>
        </authorList>
    </citation>
    <scope>NUCLEOTIDE SEQUENCE</scope>
</reference>
<dbReference type="SUPFAM" id="SSF50630">
    <property type="entry name" value="Acid proteases"/>
    <property type="match status" value="1"/>
</dbReference>
<proteinExistence type="predicted"/>
<dbReference type="AlphaFoldDB" id="F0WP95"/>
<accession>F0WP95</accession>
<dbReference type="Pfam" id="PF00026">
    <property type="entry name" value="Asp"/>
    <property type="match status" value="1"/>
</dbReference>
<dbReference type="Gene3D" id="2.40.70.10">
    <property type="entry name" value="Acid Proteases"/>
    <property type="match status" value="1"/>
</dbReference>
<reference evidence="2" key="1">
    <citation type="journal article" date="2011" name="PLoS Biol.">
        <title>Gene gain and loss during evolution of obligate parasitism in the white rust pathogen of Arabidopsis thaliana.</title>
        <authorList>
            <person name="Kemen E."/>
            <person name="Gardiner A."/>
            <person name="Schultz-Larsen T."/>
            <person name="Kemen A.C."/>
            <person name="Balmuth A.L."/>
            <person name="Robert-Seilaniantz A."/>
            <person name="Bailey K."/>
            <person name="Holub E."/>
            <person name="Studholme D.J."/>
            <person name="Maclean D."/>
            <person name="Jones J.D."/>
        </authorList>
    </citation>
    <scope>NUCLEOTIDE SEQUENCE</scope>
</reference>
<name>F0WP95_9STRA</name>
<dbReference type="InterPro" id="IPR021109">
    <property type="entry name" value="Peptidase_aspartic_dom_sf"/>
</dbReference>
<evidence type="ECO:0000313" key="2">
    <source>
        <dbReference type="EMBL" id="CCA23141.1"/>
    </source>
</evidence>
<sequence length="355" mass="40741">MKVAYLQHSFLPILLHLKSSVALEFFRFDIKNDEQPGIIGVNAKRDEKTEDAVWILVWFSTSFVNSKSKNAELSAHNSNPRLMPLPLFERVEIEGLVSHEINQYLNHKWTPLKLKRSNPPIKRQRLQEFYEPRETRKMGSSRPNIVIYFSNKFIAGVLRNLPEDVLSLYWSVEETPILKLSDDSASTQVHYHSLKIVAAKSTKKFDDVLGPLKAEVIFEKDTLSSETVLFDFANLVSTVPESIYDFLSSQLEQLLSFDNILRTFACDDANNEQHKSKFKFDGDGKKYISPLSDHVVEYSTNKELCYLAILFSKTTPSGQWIIGGLFAKSHTTKFKFHSQHGEETIQFGFWPVPTN</sequence>
<feature type="domain" description="Peptidase A1" evidence="1">
    <location>
        <begin position="233"/>
        <end position="338"/>
    </location>
</feature>
<evidence type="ECO:0000259" key="1">
    <source>
        <dbReference type="Pfam" id="PF00026"/>
    </source>
</evidence>
<dbReference type="InterPro" id="IPR033121">
    <property type="entry name" value="PEPTIDASE_A1"/>
</dbReference>
<gene>
    <name evidence="2" type="primary">AlNc14C182G8243</name>
    <name evidence="2" type="ORF">ALNC14_092840</name>
</gene>
<protein>
    <submittedName>
        <fullName evidence="2">AlNc14C182G8243 protein</fullName>
    </submittedName>
</protein>
<dbReference type="EMBL" id="FR824227">
    <property type="protein sequence ID" value="CCA23141.1"/>
    <property type="molecule type" value="Genomic_DNA"/>
</dbReference>